<organism evidence="1">
    <name type="scientific">Rhizophora mucronata</name>
    <name type="common">Asiatic mangrove</name>
    <dbReference type="NCBI Taxonomy" id="61149"/>
    <lineage>
        <taxon>Eukaryota</taxon>
        <taxon>Viridiplantae</taxon>
        <taxon>Streptophyta</taxon>
        <taxon>Embryophyta</taxon>
        <taxon>Tracheophyta</taxon>
        <taxon>Spermatophyta</taxon>
        <taxon>Magnoliopsida</taxon>
        <taxon>eudicotyledons</taxon>
        <taxon>Gunneridae</taxon>
        <taxon>Pentapetalae</taxon>
        <taxon>rosids</taxon>
        <taxon>fabids</taxon>
        <taxon>Malpighiales</taxon>
        <taxon>Rhizophoraceae</taxon>
        <taxon>Rhizophora</taxon>
    </lineage>
</organism>
<dbReference type="AlphaFoldDB" id="A0A2P2NUQ9"/>
<proteinExistence type="predicted"/>
<evidence type="ECO:0000313" key="1">
    <source>
        <dbReference type="EMBL" id="MBX46248.1"/>
    </source>
</evidence>
<accession>A0A2P2NUQ9</accession>
<sequence length="21" mass="2213">MAAFSIFSPINLSPLLSTCTV</sequence>
<name>A0A2P2NUQ9_RHIMU</name>
<reference evidence="1" key="1">
    <citation type="submission" date="2018-02" db="EMBL/GenBank/DDBJ databases">
        <title>Rhizophora mucronata_Transcriptome.</title>
        <authorList>
            <person name="Meera S.P."/>
            <person name="Sreeshan A."/>
            <person name="Augustine A."/>
        </authorList>
    </citation>
    <scope>NUCLEOTIDE SEQUENCE</scope>
    <source>
        <tissue evidence="1">Leaf</tissue>
    </source>
</reference>
<dbReference type="EMBL" id="GGEC01065764">
    <property type="protein sequence ID" value="MBX46248.1"/>
    <property type="molecule type" value="Transcribed_RNA"/>
</dbReference>
<protein>
    <submittedName>
        <fullName evidence="1">Uncharacterized protein</fullName>
    </submittedName>
</protein>